<proteinExistence type="predicted"/>
<reference evidence="1" key="1">
    <citation type="submission" date="2021-02" db="EMBL/GenBank/DDBJ databases">
        <authorList>
            <consortium name="PulseNet: The National Subtyping Network for Foodborne Disease Surveillance"/>
        </authorList>
    </citation>
    <scope>NUCLEOTIDE SEQUENCE</scope>
    <source>
        <strain evidence="1">PNUSAC020384</strain>
    </source>
</reference>
<dbReference type="RefSeq" id="WP_126624086.1">
    <property type="nucleotide sequence ID" value="NZ_CP012229.1"/>
</dbReference>
<dbReference type="EMBL" id="AAYVUT010000018">
    <property type="protein sequence ID" value="EHB2512603.1"/>
    <property type="molecule type" value="Genomic_DNA"/>
</dbReference>
<organism evidence="1 2">
    <name type="scientific">Campylobacter jejuni</name>
    <dbReference type="NCBI Taxonomy" id="197"/>
    <lineage>
        <taxon>Bacteria</taxon>
        <taxon>Pseudomonadati</taxon>
        <taxon>Campylobacterota</taxon>
        <taxon>Epsilonproteobacteria</taxon>
        <taxon>Campylobacterales</taxon>
        <taxon>Campylobacteraceae</taxon>
        <taxon>Campylobacter</taxon>
    </lineage>
</organism>
<name>A0AAN3U8K0_CAMJU</name>
<accession>A0AAN3U8K0</accession>
<comment type="caution">
    <text evidence="1">The sequence shown here is derived from an EMBL/GenBank/DDBJ whole genome shotgun (WGS) entry which is preliminary data.</text>
</comment>
<evidence type="ECO:0000313" key="2">
    <source>
        <dbReference type="Proteomes" id="UP000735326"/>
    </source>
</evidence>
<sequence length="645" mass="76712">MENNKIDNALDYWNFELVEMIYDECIINNDDSIILEYCNFLYNTANFEKLVRLLKDNVTLIHIEKYRILHENYHLLNKCVESVFENIHFIPKDILCCYYFRKKINSTRLIHNPEKKLFLYKTYILDSNNTLTQNFSLWLLVKYFQNSASSMRELFFIPKNIESIQYHIMTKLFYSDSQGAKNIYNIFIEQIHIALNNQIKINKIPKVAICFYGILRGDWQASLKHSFDNIATILKADCFLSTWEEKQEWPGFSGGNNWIERLFGVKYAGLDVNWLGEHNFFKTYLKNSYEVLECEYLSRIDLKLIKDMKKKYTCLKKIQLNNLEKFEANMLNESFFRQNTSKLYYGIYKAFELMKEYENEMRIKYDYVFILRADSEFFHIDQNILDVQLNEIADSFFSWGSGCGSSYGTREIMEIYASIYNFAEYIQHKYILNPWDNHDTIFKWMTLHGVKTIPLKFYAKLSNTKCLEGLKLPYFQDALQNDIDQLKKTNMLSSDKIVKIASFFNRIVCDYGEIKCRTRSVKRRFVVNAKSRIQNHLSYKLGQALITNSKSILGYIRMPFVLSYIKDKHKFEQKAYEEKIKENPNLALPPLEAYPDYKEALKEKECFTYKLGEAFIKASKNWYGGGYIKFILKDVPRLKREFGKR</sequence>
<protein>
    <recommendedName>
        <fullName evidence="3">Capsular biosynthesis protein</fullName>
    </recommendedName>
</protein>
<dbReference type="Proteomes" id="UP000735326">
    <property type="component" value="Unassembled WGS sequence"/>
</dbReference>
<evidence type="ECO:0000313" key="1">
    <source>
        <dbReference type="EMBL" id="EHB2512603.1"/>
    </source>
</evidence>
<evidence type="ECO:0008006" key="3">
    <source>
        <dbReference type="Google" id="ProtNLM"/>
    </source>
</evidence>
<gene>
    <name evidence="1" type="ORF">JYC20_001804</name>
</gene>
<dbReference type="AlphaFoldDB" id="A0AAN3U8K0"/>